<proteinExistence type="inferred from homology"/>
<evidence type="ECO:0000256" key="2">
    <source>
        <dbReference type="ARBA" id="ARBA00004300"/>
    </source>
</evidence>
<name>A0AA88Y2T1_PINIB</name>
<feature type="compositionally biased region" description="Acidic residues" evidence="10">
    <location>
        <begin position="993"/>
        <end position="1003"/>
    </location>
</feature>
<feature type="region of interest" description="Disordered" evidence="10">
    <location>
        <begin position="79"/>
        <end position="195"/>
    </location>
</feature>
<evidence type="ECO:0000256" key="9">
    <source>
        <dbReference type="ARBA" id="ARBA00031153"/>
    </source>
</evidence>
<feature type="compositionally biased region" description="Acidic residues" evidence="10">
    <location>
        <begin position="919"/>
        <end position="928"/>
    </location>
</feature>
<sequence>MHNKNHTDQSTNNQTIQSKQGTGATIHRTKTIQVSYKQSDDTIPTNNRGNNTHNKNHTGQLQTIRQYNLNKQQGATIHRTKTIQVSYKQSDDTIPTNSRGNNTHNKNHTGQSTNNQTKQSQQTAGATIHTTKTIQVSYKQSDDTIPTNSRGNNTHNKNHTGQSTNNQTKPSKQTTGATIHGTNNHTGQSTNNQTLQSKQATGATICTTKTIQISLQTIRQYNLNKEQGQQYTEQKPYRSATNNQTIQSQQTTGATIHTTKTIQVSQQTIRQYNLNKQQGQQYTQQKPYRSVYNNQTKPSKQTTGATIHGTNNHTGQSTNNQTLQSKQATGATICTTKTIQVSLQTIRQYNLNKQQGQQYTEQKPYRSVYKQSDKTISTNSRGNSTHNKNHTGQLQAIRQNNLKKTAGATIHRTKTIQVSLQTIRQNNLNKQQGQRYTQQKPYRAKLRATKLQTYWKKICEDQRRSHLRNQQILRDFERVDSHLATLTAKTERLRLLKRQYEEYIERTYPQWRQQVMNYGQQQQQTYASSQMKSSVYANYSEVTRDTDVTHYMDSMRQRTPSPQVTPHPSPTPVRLTAERDTGIGHQNDISASEDLGDVGMSQPIQSITVKGPGIPSPMRDVESPGVSQSSGQMEPELDDGEDDDEDETSLQSSPDEDEVPQIKASVQPKAARPSPSPELTTHGIIRLIRHVQNDFPHALSLEGYYRSHPPTPANRLEFINKANIGQNLDGLDGVMVSMVILEQVTLVIRSLRNKCLLPESILAGNIESVTQAQIRAMLLPDAQPLWDCLFDHLVKLVRDKVMVTNEVAAVFVPCIVSDRSDHQDKAFSLLMRLINEQVEGKSELDLPTPREGLDSITRSSLGGVPPLKFGSLVERQYSDDDTSQLTQSVTSAKIPLNATEAYRSMLSGSVKQQAHHIDDEEEDTDEDVEKQFASTLSPRESSSGKPTPRSTAGTVKTPRSTTQPQRKPGIHIQSDLDTDTEIDILKQQPGDDQKEDDFFDFYE</sequence>
<feature type="compositionally biased region" description="Polar residues" evidence="10">
    <location>
        <begin position="932"/>
        <end position="965"/>
    </location>
</feature>
<comment type="function">
    <text evidence="8">Centrosomal protein required for establishing a robust mitotic centrosome architecture that can endure the forces that converge on the centrosomes during spindle formation. Required for stabilizing the expanded pericentriolar material around the centriole.</text>
</comment>
<reference evidence="11" key="1">
    <citation type="submission" date="2019-08" db="EMBL/GenBank/DDBJ databases">
        <title>The improved chromosome-level genome for the pearl oyster Pinctada fucata martensii using PacBio sequencing and Hi-C.</title>
        <authorList>
            <person name="Zheng Z."/>
        </authorList>
    </citation>
    <scope>NUCLEOTIDE SEQUENCE</scope>
    <source>
        <strain evidence="11">ZZ-2019</strain>
        <tissue evidence="11">Adductor muscle</tissue>
    </source>
</reference>
<keyword evidence="5" id="KW-0963">Cytoplasm</keyword>
<feature type="region of interest" description="Disordered" evidence="10">
    <location>
        <begin position="293"/>
        <end position="320"/>
    </location>
</feature>
<evidence type="ECO:0000256" key="4">
    <source>
        <dbReference type="ARBA" id="ARBA00013872"/>
    </source>
</evidence>
<evidence type="ECO:0000313" key="11">
    <source>
        <dbReference type="EMBL" id="KAK3092900.1"/>
    </source>
</evidence>
<feature type="compositionally biased region" description="Polar residues" evidence="10">
    <location>
        <begin position="124"/>
        <end position="195"/>
    </location>
</feature>
<comment type="caution">
    <text evidence="11">The sequence shown here is derived from an EMBL/GenBank/DDBJ whole genome shotgun (WGS) entry which is preliminary data.</text>
</comment>
<dbReference type="PANTHER" id="PTHR16299">
    <property type="entry name" value="CENTROSOMAL PROTEIN KIZUNA"/>
    <property type="match status" value="1"/>
</dbReference>
<evidence type="ECO:0000256" key="8">
    <source>
        <dbReference type="ARBA" id="ARBA00024919"/>
    </source>
</evidence>
<keyword evidence="7" id="KW-0966">Cell projection</keyword>
<feature type="region of interest" description="Disordered" evidence="10">
    <location>
        <begin position="907"/>
        <end position="1003"/>
    </location>
</feature>
<feature type="region of interest" description="Disordered" evidence="10">
    <location>
        <begin position="555"/>
        <end position="679"/>
    </location>
</feature>
<feature type="compositionally biased region" description="Low complexity" evidence="10">
    <location>
        <begin position="109"/>
        <end position="123"/>
    </location>
</feature>
<feature type="region of interest" description="Disordered" evidence="10">
    <location>
        <begin position="1"/>
        <end position="29"/>
    </location>
</feature>
<evidence type="ECO:0000256" key="7">
    <source>
        <dbReference type="ARBA" id="ARBA00023273"/>
    </source>
</evidence>
<evidence type="ECO:0000256" key="6">
    <source>
        <dbReference type="ARBA" id="ARBA00023212"/>
    </source>
</evidence>
<evidence type="ECO:0000256" key="10">
    <source>
        <dbReference type="SAM" id="MobiDB-lite"/>
    </source>
</evidence>
<feature type="compositionally biased region" description="Polar residues" evidence="10">
    <location>
        <begin position="82"/>
        <end position="104"/>
    </location>
</feature>
<dbReference type="GO" id="GO:0005813">
    <property type="term" value="C:centrosome"/>
    <property type="evidence" value="ECO:0007669"/>
    <property type="project" value="UniProtKB-SubCell"/>
</dbReference>
<dbReference type="GO" id="GO:0007051">
    <property type="term" value="P:spindle organization"/>
    <property type="evidence" value="ECO:0007669"/>
    <property type="project" value="InterPro"/>
</dbReference>
<keyword evidence="12" id="KW-1185">Reference proteome</keyword>
<dbReference type="AlphaFoldDB" id="A0AA88Y2T1"/>
<comment type="subcellular location">
    <subcellularLocation>
        <location evidence="1">Cytoplasm</location>
        <location evidence="1">Cytoskeleton</location>
        <location evidence="1">Cilium basal body</location>
    </subcellularLocation>
    <subcellularLocation>
        <location evidence="2">Cytoplasm</location>
        <location evidence="2">Cytoskeleton</location>
        <location evidence="2">Microtubule organizing center</location>
        <location evidence="2">Centrosome</location>
    </subcellularLocation>
</comment>
<evidence type="ECO:0000313" key="12">
    <source>
        <dbReference type="Proteomes" id="UP001186944"/>
    </source>
</evidence>
<evidence type="ECO:0000256" key="5">
    <source>
        <dbReference type="ARBA" id="ARBA00022490"/>
    </source>
</evidence>
<dbReference type="EMBL" id="VSWD01000009">
    <property type="protein sequence ID" value="KAK3092900.1"/>
    <property type="molecule type" value="Genomic_DNA"/>
</dbReference>
<dbReference type="InterPro" id="IPR026742">
    <property type="entry name" value="Centrosomal_kizuma"/>
</dbReference>
<evidence type="ECO:0000256" key="3">
    <source>
        <dbReference type="ARBA" id="ARBA00010767"/>
    </source>
</evidence>
<feature type="compositionally biased region" description="Polar residues" evidence="10">
    <location>
        <begin position="8"/>
        <end position="23"/>
    </location>
</feature>
<keyword evidence="6" id="KW-0206">Cytoskeleton</keyword>
<protein>
    <recommendedName>
        <fullName evidence="4">Centrosomal protein kizuna</fullName>
    </recommendedName>
    <alternativeName>
        <fullName evidence="9">Polo-like kinase 1 substrate 1</fullName>
    </alternativeName>
</protein>
<dbReference type="Proteomes" id="UP001186944">
    <property type="component" value="Unassembled WGS sequence"/>
</dbReference>
<comment type="similarity">
    <text evidence="3">Belongs to the kizuna family.</text>
</comment>
<feature type="compositionally biased region" description="Acidic residues" evidence="10">
    <location>
        <begin position="635"/>
        <end position="659"/>
    </location>
</feature>
<organism evidence="11 12">
    <name type="scientific">Pinctada imbricata</name>
    <name type="common">Atlantic pearl-oyster</name>
    <name type="synonym">Pinctada martensii</name>
    <dbReference type="NCBI Taxonomy" id="66713"/>
    <lineage>
        <taxon>Eukaryota</taxon>
        <taxon>Metazoa</taxon>
        <taxon>Spiralia</taxon>
        <taxon>Lophotrochozoa</taxon>
        <taxon>Mollusca</taxon>
        <taxon>Bivalvia</taxon>
        <taxon>Autobranchia</taxon>
        <taxon>Pteriomorphia</taxon>
        <taxon>Pterioida</taxon>
        <taxon>Pterioidea</taxon>
        <taxon>Pteriidae</taxon>
        <taxon>Pinctada</taxon>
    </lineage>
</organism>
<evidence type="ECO:0000256" key="1">
    <source>
        <dbReference type="ARBA" id="ARBA00004120"/>
    </source>
</evidence>
<accession>A0AA88Y2T1</accession>
<gene>
    <name evidence="11" type="ORF">FSP39_008587</name>
</gene>
<dbReference type="PANTHER" id="PTHR16299:SF2">
    <property type="entry name" value="CENTROSOMAL PROTEIN KIZUNA"/>
    <property type="match status" value="1"/>
</dbReference>